<evidence type="ECO:0000313" key="2">
    <source>
        <dbReference type="Proteomes" id="UP000667802"/>
    </source>
</evidence>
<dbReference type="AlphaFoldDB" id="A0AAP5ICK2"/>
<gene>
    <name evidence="1" type="ORF">G7B40_032085</name>
</gene>
<comment type="caution">
    <text evidence="1">The sequence shown here is derived from an EMBL/GenBank/DDBJ whole genome shotgun (WGS) entry which is preliminary data.</text>
</comment>
<sequence>MKAKQYNFPIASEKLDFSNKKTQLREKGNKYARMLSSFAYSQWNDALDNALLKHGIYHKKVNPAYSSLIGLTKFMSMYGMNSSTAAAFVIARRGRRFSERLPNQHHLLPSKSAYAEDNKAKHVWSHWSKVQGSAKGTPRHQYFTARLNRTRKVTLNGQLVHSMSQYGLLDNPVQLELFDVGAIPTGNDAVSVAASRSTRKPTKRSISTHTQLFPDLN</sequence>
<dbReference type="RefSeq" id="WP_208342546.1">
    <property type="nucleotide sequence ID" value="NZ_CAWQFN010000161.1"/>
</dbReference>
<dbReference type="Proteomes" id="UP000667802">
    <property type="component" value="Unassembled WGS sequence"/>
</dbReference>
<organism evidence="1 2">
    <name type="scientific">Aetokthonos hydrillicola Thurmond2011</name>
    <dbReference type="NCBI Taxonomy" id="2712845"/>
    <lineage>
        <taxon>Bacteria</taxon>
        <taxon>Bacillati</taxon>
        <taxon>Cyanobacteriota</taxon>
        <taxon>Cyanophyceae</taxon>
        <taxon>Nostocales</taxon>
        <taxon>Hapalosiphonaceae</taxon>
        <taxon>Aetokthonos</taxon>
    </lineage>
</organism>
<accession>A0AAP5ICK2</accession>
<evidence type="ECO:0000313" key="1">
    <source>
        <dbReference type="EMBL" id="MDR9899167.1"/>
    </source>
</evidence>
<dbReference type="EMBL" id="JAALHA020000022">
    <property type="protein sequence ID" value="MDR9899167.1"/>
    <property type="molecule type" value="Genomic_DNA"/>
</dbReference>
<protein>
    <submittedName>
        <fullName evidence="1">Uncharacterized protein</fullName>
    </submittedName>
</protein>
<name>A0AAP5ICK2_9CYAN</name>
<reference evidence="2" key="1">
    <citation type="journal article" date="2021" name="Science">
        <title>Hunting the eagle killer: A cyanobacterial neurotoxin causes vacuolar myelinopathy.</title>
        <authorList>
            <person name="Breinlinger S."/>
            <person name="Phillips T.J."/>
            <person name="Haram B.N."/>
            <person name="Mares J."/>
            <person name="Martinez Yerena J.A."/>
            <person name="Hrouzek P."/>
            <person name="Sobotka R."/>
            <person name="Henderson W.M."/>
            <person name="Schmieder P."/>
            <person name="Williams S.M."/>
            <person name="Lauderdale J.D."/>
            <person name="Wilde H.D."/>
            <person name="Gerrin W."/>
            <person name="Kust A."/>
            <person name="Washington J.W."/>
            <person name="Wagner C."/>
            <person name="Geier B."/>
            <person name="Liebeke M."/>
            <person name="Enke H."/>
            <person name="Niedermeyer T.H.J."/>
            <person name="Wilde S.B."/>
        </authorList>
    </citation>
    <scope>NUCLEOTIDE SEQUENCE [LARGE SCALE GENOMIC DNA]</scope>
    <source>
        <strain evidence="2">Thurmond2011</strain>
    </source>
</reference>
<proteinExistence type="predicted"/>
<keyword evidence="2" id="KW-1185">Reference proteome</keyword>